<reference evidence="3 4" key="1">
    <citation type="submission" date="2018-04" db="EMBL/GenBank/DDBJ databases">
        <title>Polynucleobacter sp. UH21B genome.</title>
        <authorList>
            <person name="Hahn M.W."/>
        </authorList>
    </citation>
    <scope>NUCLEOTIDE SEQUENCE [LARGE SCALE GENOMIC DNA]</scope>
    <source>
        <strain evidence="3 4">MWH-UH21B</strain>
    </source>
</reference>
<keyword evidence="2" id="KW-0732">Signal</keyword>
<evidence type="ECO:0000256" key="2">
    <source>
        <dbReference type="SAM" id="SignalP"/>
    </source>
</evidence>
<dbReference type="KEGG" id="ptrp:DCO17_10295"/>
<protein>
    <submittedName>
        <fullName evidence="3">Uncharacterized protein</fullName>
    </submittedName>
</protein>
<dbReference type="Gene3D" id="2.10.270.20">
    <property type="match status" value="1"/>
</dbReference>
<feature type="region of interest" description="Disordered" evidence="1">
    <location>
        <begin position="62"/>
        <end position="110"/>
    </location>
</feature>
<accession>A0A6M9Q0B9</accession>
<dbReference type="RefSeq" id="WP_173956627.1">
    <property type="nucleotide sequence ID" value="NZ_CP028942.1"/>
</dbReference>
<sequence length="110" mass="11568">MKYILTILTTFSSLAVAQTTYYSDANGMPMGTAQKSGNTTYYSNANGMPIGTAQQSGNTTYYSNANGMPVGTAQSTQPIQPQPFQQAPMNAPSAPTFPSGPLFPSSPRGM</sequence>
<dbReference type="AlphaFoldDB" id="A0A6M9Q0B9"/>
<evidence type="ECO:0000313" key="4">
    <source>
        <dbReference type="Proteomes" id="UP000503312"/>
    </source>
</evidence>
<evidence type="ECO:0000313" key="3">
    <source>
        <dbReference type="EMBL" id="QKM65592.1"/>
    </source>
</evidence>
<name>A0A6M9Q0B9_9BURK</name>
<organism evidence="3 4">
    <name type="scientific">Polynucleobacter tropicus</name>
    <dbReference type="NCBI Taxonomy" id="1743174"/>
    <lineage>
        <taxon>Bacteria</taxon>
        <taxon>Pseudomonadati</taxon>
        <taxon>Pseudomonadota</taxon>
        <taxon>Betaproteobacteria</taxon>
        <taxon>Burkholderiales</taxon>
        <taxon>Burkholderiaceae</taxon>
        <taxon>Polynucleobacter</taxon>
    </lineage>
</organism>
<gene>
    <name evidence="3" type="ORF">DCO17_10295</name>
</gene>
<proteinExistence type="predicted"/>
<feature type="chain" id="PRO_5026750307" evidence="2">
    <location>
        <begin position="18"/>
        <end position="110"/>
    </location>
</feature>
<keyword evidence="4" id="KW-1185">Reference proteome</keyword>
<evidence type="ECO:0000256" key="1">
    <source>
        <dbReference type="SAM" id="MobiDB-lite"/>
    </source>
</evidence>
<dbReference type="Proteomes" id="UP000503312">
    <property type="component" value="Chromosome"/>
</dbReference>
<feature type="signal peptide" evidence="2">
    <location>
        <begin position="1"/>
        <end position="17"/>
    </location>
</feature>
<dbReference type="EMBL" id="CP028942">
    <property type="protein sequence ID" value="QKM65592.1"/>
    <property type="molecule type" value="Genomic_DNA"/>
</dbReference>
<dbReference type="SUPFAM" id="SSF69360">
    <property type="entry name" value="Cell wall binding repeat"/>
    <property type="match status" value="1"/>
</dbReference>
<feature type="compositionally biased region" description="Low complexity" evidence="1">
    <location>
        <begin position="74"/>
        <end position="88"/>
    </location>
</feature>